<protein>
    <submittedName>
        <fullName evidence="1">Uncharacterized protein</fullName>
    </submittedName>
</protein>
<accession>A0A1R3K7D2</accession>
<dbReference type="AlphaFoldDB" id="A0A1R3K7D2"/>
<organism evidence="1 2">
    <name type="scientific">Corchorus capsularis</name>
    <name type="common">Jute</name>
    <dbReference type="NCBI Taxonomy" id="210143"/>
    <lineage>
        <taxon>Eukaryota</taxon>
        <taxon>Viridiplantae</taxon>
        <taxon>Streptophyta</taxon>
        <taxon>Embryophyta</taxon>
        <taxon>Tracheophyta</taxon>
        <taxon>Spermatophyta</taxon>
        <taxon>Magnoliopsida</taxon>
        <taxon>eudicotyledons</taxon>
        <taxon>Gunneridae</taxon>
        <taxon>Pentapetalae</taxon>
        <taxon>rosids</taxon>
        <taxon>malvids</taxon>
        <taxon>Malvales</taxon>
        <taxon>Malvaceae</taxon>
        <taxon>Grewioideae</taxon>
        <taxon>Apeibeae</taxon>
        <taxon>Corchorus</taxon>
    </lineage>
</organism>
<reference evidence="1 2" key="1">
    <citation type="submission" date="2013-09" db="EMBL/GenBank/DDBJ databases">
        <title>Corchorus capsularis genome sequencing.</title>
        <authorList>
            <person name="Alam M."/>
            <person name="Haque M.S."/>
            <person name="Islam M.S."/>
            <person name="Emdad E.M."/>
            <person name="Islam M.M."/>
            <person name="Ahmed B."/>
            <person name="Halim A."/>
            <person name="Hossen Q.M.M."/>
            <person name="Hossain M.Z."/>
            <person name="Ahmed R."/>
            <person name="Khan M.M."/>
            <person name="Islam R."/>
            <person name="Rashid M.M."/>
            <person name="Khan S.A."/>
            <person name="Rahman M.S."/>
            <person name="Alam M."/>
        </authorList>
    </citation>
    <scope>NUCLEOTIDE SEQUENCE [LARGE SCALE GENOMIC DNA]</scope>
    <source>
        <strain evidence="2">cv. CVL-1</strain>
        <tissue evidence="1">Whole seedling</tissue>
    </source>
</reference>
<evidence type="ECO:0000313" key="2">
    <source>
        <dbReference type="Proteomes" id="UP000188268"/>
    </source>
</evidence>
<dbReference type="EMBL" id="AWWV01006140">
    <property type="protein sequence ID" value="OMP03000.1"/>
    <property type="molecule type" value="Genomic_DNA"/>
</dbReference>
<comment type="caution">
    <text evidence="1">The sequence shown here is derived from an EMBL/GenBank/DDBJ whole genome shotgun (WGS) entry which is preliminary data.</text>
</comment>
<name>A0A1R3K7D2_COCAP</name>
<dbReference type="Proteomes" id="UP000188268">
    <property type="component" value="Unassembled WGS sequence"/>
</dbReference>
<proteinExistence type="predicted"/>
<keyword evidence="2" id="KW-1185">Reference proteome</keyword>
<gene>
    <name evidence="1" type="ORF">CCACVL1_02632</name>
</gene>
<sequence length="22" mass="2522">MAEVAFDRPGIALQRLLPLRRV</sequence>
<evidence type="ECO:0000313" key="1">
    <source>
        <dbReference type="EMBL" id="OMP03000.1"/>
    </source>
</evidence>
<dbReference type="Gramene" id="OMP03000">
    <property type="protein sequence ID" value="OMP03000"/>
    <property type="gene ID" value="CCACVL1_02632"/>
</dbReference>